<dbReference type="HOGENOM" id="CLU_030805_1_0_11"/>
<evidence type="ECO:0000313" key="2">
    <source>
        <dbReference type="EMBL" id="ENO19234.1"/>
    </source>
</evidence>
<dbReference type="InterPro" id="IPR008136">
    <property type="entry name" value="CinA_C"/>
</dbReference>
<accession>N6WGB4</accession>
<dbReference type="RefSeq" id="WP_005961725.1">
    <property type="nucleotide sequence ID" value="NZ_CP040505.1"/>
</dbReference>
<dbReference type="PATRIC" id="fig|888050.3.peg.152"/>
<dbReference type="EMBL" id="AQHZ01000001">
    <property type="protein sequence ID" value="ENO19234.1"/>
    <property type="molecule type" value="Genomic_DNA"/>
</dbReference>
<gene>
    <name evidence="2" type="primary">cinA</name>
    <name evidence="2" type="ORF">HMPREF9004_0153</name>
</gene>
<dbReference type="InterPro" id="IPR036653">
    <property type="entry name" value="CinA-like_C"/>
</dbReference>
<dbReference type="SUPFAM" id="SSF142433">
    <property type="entry name" value="CinA-like"/>
    <property type="match status" value="1"/>
</dbReference>
<sequence>MDDTHLIELLDTLAEAELTLALAESLTGGALCARLVDVPKASRVLRGGVCTYATPLKATLLGVDSTLLAEKGPVDAEVARQMAQGARRLMGAKLALSTTGVAGPGPAEGHEAGTVHIALAWSKGVVHRELHLTGDRAHIRSGTVNAALELLKETLESGGILDSH</sequence>
<dbReference type="Pfam" id="PF02464">
    <property type="entry name" value="CinA"/>
    <property type="match status" value="1"/>
</dbReference>
<reference evidence="2 3" key="1">
    <citation type="submission" date="2013-03" db="EMBL/GenBank/DDBJ databases">
        <title>Reference genome for the Human Microbiome Project.</title>
        <authorList>
            <person name="Aqrawi P."/>
            <person name="Ayvaz T."/>
            <person name="Bess C."/>
            <person name="Blankenburg K."/>
            <person name="Coyle M."/>
            <person name="Deng J."/>
            <person name="Forbes L."/>
            <person name="Fowler G."/>
            <person name="Francisco L."/>
            <person name="Fu Q."/>
            <person name="Gibbs R."/>
            <person name="Gross S."/>
            <person name="Gubbala S."/>
            <person name="Hale W."/>
            <person name="Hemphill L."/>
            <person name="Highlander S."/>
            <person name="Hirani K."/>
            <person name="Jackson L."/>
            <person name="Jakkamsetti A."/>
            <person name="Javaid M."/>
            <person name="Jayaseelan J.C."/>
            <person name="Jiang H."/>
            <person name="Joshi V."/>
            <person name="Korchina V."/>
            <person name="Kovar C."/>
            <person name="Lara F."/>
            <person name="Lee S."/>
            <person name="Liu Y."/>
            <person name="Mata R."/>
            <person name="Mathew T."/>
            <person name="Munidasa M."/>
            <person name="Muzny D."/>
            <person name="Nazareth L."/>
            <person name="Ngo R."/>
            <person name="Nguyen L."/>
            <person name="Nguyen N."/>
            <person name="Okwuonu G."/>
            <person name="Ongeri F."/>
            <person name="Palculict T."/>
            <person name="Patil S."/>
            <person name="Petrosino J."/>
            <person name="Pham C."/>
            <person name="Pham P."/>
            <person name="Pu L.-L."/>
            <person name="Qin X."/>
            <person name="Qu J."/>
            <person name="Reid J."/>
            <person name="Ross M."/>
            <person name="Ruth R."/>
            <person name="Saada N."/>
            <person name="San Lucas F."/>
            <person name="Santibanez J."/>
            <person name="Shang Y."/>
            <person name="Simmons D."/>
            <person name="Song X.-Z."/>
            <person name="Tang L.-Y."/>
            <person name="Thornton R."/>
            <person name="Warren J."/>
            <person name="Weissenberger G."/>
            <person name="Wilczek-Boney K."/>
            <person name="Worley K."/>
            <person name="Youmans B."/>
            <person name="Zhang J."/>
            <person name="Zhang L."/>
            <person name="Zhao Z."/>
            <person name="Zhou C."/>
            <person name="Zhu D."/>
            <person name="Zhu Y."/>
        </authorList>
    </citation>
    <scope>NUCLEOTIDE SEQUENCE [LARGE SCALE GENOMIC DNA]</scope>
    <source>
        <strain evidence="2 3">F0333</strain>
    </source>
</reference>
<keyword evidence="3" id="KW-1185">Reference proteome</keyword>
<comment type="caution">
    <text evidence="2">The sequence shown here is derived from an EMBL/GenBank/DDBJ whole genome shotgun (WGS) entry which is preliminary data.</text>
</comment>
<dbReference type="AlphaFoldDB" id="N6WGB4"/>
<dbReference type="Proteomes" id="UP000013015">
    <property type="component" value="Unassembled WGS sequence"/>
</dbReference>
<organism evidence="2 3">
    <name type="scientific">Schaalia cardiffensis F0333</name>
    <dbReference type="NCBI Taxonomy" id="888050"/>
    <lineage>
        <taxon>Bacteria</taxon>
        <taxon>Bacillati</taxon>
        <taxon>Actinomycetota</taxon>
        <taxon>Actinomycetes</taxon>
        <taxon>Actinomycetales</taxon>
        <taxon>Actinomycetaceae</taxon>
        <taxon>Schaalia</taxon>
    </lineage>
</organism>
<proteinExistence type="predicted"/>
<dbReference type="OrthoDB" id="1253990at2"/>
<evidence type="ECO:0000313" key="3">
    <source>
        <dbReference type="Proteomes" id="UP000013015"/>
    </source>
</evidence>
<evidence type="ECO:0000259" key="1">
    <source>
        <dbReference type="Pfam" id="PF02464"/>
    </source>
</evidence>
<dbReference type="Gene3D" id="3.90.950.20">
    <property type="entry name" value="CinA-like"/>
    <property type="match status" value="1"/>
</dbReference>
<dbReference type="NCBIfam" id="TIGR00199">
    <property type="entry name" value="PncC_domain"/>
    <property type="match status" value="1"/>
</dbReference>
<dbReference type="STRING" id="888050.HMPREF9004_0153"/>
<dbReference type="eggNOG" id="COG1546">
    <property type="taxonomic scope" value="Bacteria"/>
</dbReference>
<protein>
    <submittedName>
        <fullName evidence="2">Competence/damage-inducible protein CinA</fullName>
    </submittedName>
</protein>
<name>N6WGB4_9ACTO</name>
<feature type="domain" description="CinA C-terminal" evidence="1">
    <location>
        <begin position="9"/>
        <end position="155"/>
    </location>
</feature>